<dbReference type="InterPro" id="IPR016975">
    <property type="entry name" value="Cell_wall_LiaF"/>
</dbReference>
<dbReference type="RefSeq" id="WP_041848123.1">
    <property type="nucleotide sequence ID" value="NZ_CP023704.1"/>
</dbReference>
<dbReference type="NCBIfam" id="NF040535">
    <property type="entry name" value="LiaF_C_term"/>
    <property type="match status" value="1"/>
</dbReference>
<feature type="transmembrane region" description="Helical" evidence="1">
    <location>
        <begin position="57"/>
        <end position="89"/>
    </location>
</feature>
<evidence type="ECO:0000313" key="3">
    <source>
        <dbReference type="EMBL" id="KIO73492.1"/>
    </source>
</evidence>
<dbReference type="PIRSF" id="PIRSF031509">
    <property type="entry name" value="Cell_wall_LiaF/YvqF"/>
    <property type="match status" value="1"/>
</dbReference>
<organism evidence="3 4">
    <name type="scientific">Caldibacillus thermoamylovorans</name>
    <dbReference type="NCBI Taxonomy" id="35841"/>
    <lineage>
        <taxon>Bacteria</taxon>
        <taxon>Bacillati</taxon>
        <taxon>Bacillota</taxon>
        <taxon>Bacilli</taxon>
        <taxon>Bacillales</taxon>
        <taxon>Bacillaceae</taxon>
        <taxon>Caldibacillus</taxon>
    </lineage>
</organism>
<evidence type="ECO:0000313" key="4">
    <source>
        <dbReference type="Proteomes" id="UP000032076"/>
    </source>
</evidence>
<dbReference type="EMBL" id="JXLU01000038">
    <property type="protein sequence ID" value="KIO73492.1"/>
    <property type="molecule type" value="Genomic_DNA"/>
</dbReference>
<evidence type="ECO:0000256" key="1">
    <source>
        <dbReference type="SAM" id="Phobius"/>
    </source>
</evidence>
<dbReference type="OrthoDB" id="2351415at2"/>
<keyword evidence="1" id="KW-0812">Transmembrane</keyword>
<reference evidence="3 4" key="1">
    <citation type="submission" date="2015-01" db="EMBL/GenBank/DDBJ databases">
        <title>Draft Genome Sequences of Four Bacillus thermoamylovorans Strains, Isolated From Food Products.</title>
        <authorList>
            <person name="Krawcyk A.O."/>
            <person name="Berendsen E.M."/>
            <person name="Eijlander R.T."/>
            <person name="de Jong A."/>
            <person name="Wells-Bennik M."/>
            <person name="Kuipers O.P."/>
        </authorList>
    </citation>
    <scope>NUCLEOTIDE SEQUENCE [LARGE SCALE GENOMIC DNA]</scope>
    <source>
        <strain evidence="3 4">B4167</strain>
    </source>
</reference>
<accession>A0A0D0G8G3</accession>
<dbReference type="KEGG" id="bthv:CQJ30_03635"/>
<dbReference type="AlphaFoldDB" id="A0A0D0G8G3"/>
<feature type="domain" description="Cell wall-active antibiotics response LiaF-like C-terminal" evidence="2">
    <location>
        <begin position="127"/>
        <end position="239"/>
    </location>
</feature>
<dbReference type="GO" id="GO:0016020">
    <property type="term" value="C:membrane"/>
    <property type="evidence" value="ECO:0007669"/>
    <property type="project" value="InterPro"/>
</dbReference>
<name>A0A0D0G8G3_9BACI</name>
<dbReference type="InterPro" id="IPR024425">
    <property type="entry name" value="LiaF-like_C"/>
</dbReference>
<comment type="caution">
    <text evidence="3">The sequence shown here is derived from an EMBL/GenBank/DDBJ whole genome shotgun (WGS) entry which is preliminary data.</text>
</comment>
<keyword evidence="1" id="KW-0472">Membrane</keyword>
<gene>
    <name evidence="3" type="ORF">B4167_2065</name>
</gene>
<evidence type="ECO:0000259" key="2">
    <source>
        <dbReference type="Pfam" id="PF09922"/>
    </source>
</evidence>
<keyword evidence="1" id="KW-1133">Transmembrane helix</keyword>
<dbReference type="Pfam" id="PF09922">
    <property type="entry name" value="LiaF-like_C"/>
    <property type="match status" value="1"/>
</dbReference>
<dbReference type="Proteomes" id="UP000032076">
    <property type="component" value="Unassembled WGS sequence"/>
</dbReference>
<protein>
    <recommendedName>
        <fullName evidence="2">Cell wall-active antibiotics response LiaF-like C-terminal domain-containing protein</fullName>
    </recommendedName>
</protein>
<feature type="transmembrane region" description="Helical" evidence="1">
    <location>
        <begin position="12"/>
        <end position="45"/>
    </location>
</feature>
<proteinExistence type="predicted"/>
<dbReference type="InterPro" id="IPR047793">
    <property type="entry name" value="LiaF_C"/>
</dbReference>
<sequence length="242" mass="28469">MFRRFRTDAFNWILIIGVILLFAEIIFSFGSTIIPTLLFIVLLFIGWKNFHKLWGKILFWFFFLCTVISVLNIWAVRFFIVAVLVLFVFEYVKSKKQTETLTPSLPGKIINQEDMIKIEPLFDHKLFGNQKTEDTAYQWRDINIYGAFGNRIIDLSNTVLPQDTAVISIRHIMGKIEIYVPYEVEVSIHHSSVFGRAHIFSQHHWELMNKSLFYQTENYDTSYPRVKIITSIFSGDIEVKRI</sequence>